<feature type="compositionally biased region" description="Basic and acidic residues" evidence="1">
    <location>
        <begin position="368"/>
        <end position="393"/>
    </location>
</feature>
<feature type="compositionally biased region" description="Acidic residues" evidence="1">
    <location>
        <begin position="863"/>
        <end position="873"/>
    </location>
</feature>
<dbReference type="EMBL" id="KQ978833">
    <property type="protein sequence ID" value="KYN28026.1"/>
    <property type="molecule type" value="Genomic_DNA"/>
</dbReference>
<feature type="region of interest" description="Disordered" evidence="1">
    <location>
        <begin position="141"/>
        <end position="226"/>
    </location>
</feature>
<reference evidence="2 3" key="1">
    <citation type="submission" date="2015-09" db="EMBL/GenBank/DDBJ databases">
        <title>Trachymyrmex cornetzi WGS genome.</title>
        <authorList>
            <person name="Nygaard S."/>
            <person name="Hu H."/>
            <person name="Boomsma J."/>
            <person name="Zhang G."/>
        </authorList>
    </citation>
    <scope>NUCLEOTIDE SEQUENCE [LARGE SCALE GENOMIC DNA]</scope>
    <source>
        <strain evidence="2">Tcor2-1</strain>
        <tissue evidence="2">Whole body</tissue>
    </source>
</reference>
<feature type="compositionally biased region" description="Low complexity" evidence="1">
    <location>
        <begin position="10"/>
        <end position="34"/>
    </location>
</feature>
<evidence type="ECO:0000313" key="2">
    <source>
        <dbReference type="EMBL" id="KYN28026.1"/>
    </source>
</evidence>
<feature type="compositionally biased region" description="Basic and acidic residues" evidence="1">
    <location>
        <begin position="439"/>
        <end position="453"/>
    </location>
</feature>
<dbReference type="Proteomes" id="UP000078492">
    <property type="component" value="Unassembled WGS sequence"/>
</dbReference>
<feature type="non-terminal residue" evidence="2">
    <location>
        <position position="1"/>
    </location>
</feature>
<feature type="compositionally biased region" description="Low complexity" evidence="1">
    <location>
        <begin position="158"/>
        <end position="167"/>
    </location>
</feature>
<proteinExistence type="predicted"/>
<accession>A0A151JNF6</accession>
<sequence length="873" mass="93508">PVAPPPPGNPITYTPVSYSPTSTPTQPLDLTTPPILDPGVLEILNYSPPPFEERFLPSPLPFNQLPTPPPSFDQLPTPLPLSINSQLPLPLSINSQLPLLSIPILNLPIERRGRPGATRYPREMRIRVVEGEIVNSPIAESVSAGTPALSGSGGGADAGDMASNASSVIAVDTEQEESTGGDPLPSISIEDSEEDLSSSFDQVPKKGKKRGRKPKGSNCPGAHALSKLSSKRMDFEDDELDRVDFLKVTKRAGHGLKKRKGLVECNLDDKLTSGQKDAIEEITMLFPQMSPKTVMAETLRVLEIAGEAERKTQSMKGDLRRHIIKALQQTVQELREENRRRNRGRSRAPSSEGEAHGGGPPVMTRGRARGEHTVRDREDELEGTRRERDDRDLPPAYRPPIGGTRKRLEDGPYRSTRVDEAGRIVMETGRSTSGQRGDSYADRKRAGLARDDGEPGLGCALGPESSIPPSDYPASGEAWTEAKSKRARKRARKKVRRDTAPEEARAEKSAGKGPGRVGMPPPQAGGGGAGMRRTGAGSSVPRTSVRGGAPSGPTTAAVSHARAGGAGDAGQRPLARARDNRFRAPRTSAVLVKCVENEGRSGGATYAEVMRLARSKISLEDLGIANTRIRKAQAGGLLIEIPGGEEAGEKAEALVEKFRAALAESEFREEVRIVRPMRRAEIRLTDIDQSVTAEEVAEAVATNGQASKADIRVGPLRPGRGGLYAVWVQCPLSCANKILGEGRLRVDWTSAGVVPLAKRRLQYFRCLAVGHTRASCQSQTDRSTWCFQCGSDDGHKANVCRRPPKCPVCAGRGMPSGHRAGSSECAPFNGRGQTTGKEDARADAVTEGNTGADRGAPAPVEGTCDDNMETCDG</sequence>
<feature type="region of interest" description="Disordered" evidence="1">
    <location>
        <begin position="1"/>
        <end position="34"/>
    </location>
</feature>
<gene>
    <name evidence="2" type="ORF">ALC57_02566</name>
</gene>
<evidence type="ECO:0000256" key="1">
    <source>
        <dbReference type="SAM" id="MobiDB-lite"/>
    </source>
</evidence>
<feature type="compositionally biased region" description="Basic and acidic residues" evidence="1">
    <location>
        <begin position="497"/>
        <end position="510"/>
    </location>
</feature>
<feature type="compositionally biased region" description="Basic and acidic residues" evidence="1">
    <location>
        <begin position="406"/>
        <end position="422"/>
    </location>
</feature>
<evidence type="ECO:0008006" key="4">
    <source>
        <dbReference type="Google" id="ProtNLM"/>
    </source>
</evidence>
<name>A0A151JNF6_9HYME</name>
<organism evidence="2 3">
    <name type="scientific">Trachymyrmex cornetzi</name>
    <dbReference type="NCBI Taxonomy" id="471704"/>
    <lineage>
        <taxon>Eukaryota</taxon>
        <taxon>Metazoa</taxon>
        <taxon>Ecdysozoa</taxon>
        <taxon>Arthropoda</taxon>
        <taxon>Hexapoda</taxon>
        <taxon>Insecta</taxon>
        <taxon>Pterygota</taxon>
        <taxon>Neoptera</taxon>
        <taxon>Endopterygota</taxon>
        <taxon>Hymenoptera</taxon>
        <taxon>Apocrita</taxon>
        <taxon>Aculeata</taxon>
        <taxon>Formicoidea</taxon>
        <taxon>Formicidae</taxon>
        <taxon>Myrmicinae</taxon>
        <taxon>Trachymyrmex</taxon>
    </lineage>
</organism>
<feature type="region of interest" description="Disordered" evidence="1">
    <location>
        <begin position="332"/>
        <end position="582"/>
    </location>
</feature>
<feature type="compositionally biased region" description="Basic residues" evidence="1">
    <location>
        <begin position="485"/>
        <end position="496"/>
    </location>
</feature>
<keyword evidence="3" id="KW-1185">Reference proteome</keyword>
<evidence type="ECO:0000313" key="3">
    <source>
        <dbReference type="Proteomes" id="UP000078492"/>
    </source>
</evidence>
<feature type="region of interest" description="Disordered" evidence="1">
    <location>
        <begin position="820"/>
        <end position="873"/>
    </location>
</feature>
<feature type="compositionally biased region" description="Basic residues" evidence="1">
    <location>
        <begin position="205"/>
        <end position="215"/>
    </location>
</feature>
<dbReference type="AlphaFoldDB" id="A0A151JNF6"/>
<protein>
    <recommendedName>
        <fullName evidence="4">CCHC-type domain-containing protein</fullName>
    </recommendedName>
</protein>
<dbReference type="STRING" id="471704.A0A151JNF6"/>